<evidence type="ECO:0000256" key="1">
    <source>
        <dbReference type="ARBA" id="ARBA00022884"/>
    </source>
</evidence>
<dbReference type="PANTHER" id="PTHR45880">
    <property type="entry name" value="RNA-BINDING MOTIF PROTEIN, X-LINKED 2"/>
    <property type="match status" value="1"/>
</dbReference>
<dbReference type="GO" id="GO:0071013">
    <property type="term" value="C:catalytic step 2 spliceosome"/>
    <property type="evidence" value="ECO:0007669"/>
    <property type="project" value="TreeGrafter"/>
</dbReference>
<dbReference type="GO" id="GO:0000398">
    <property type="term" value="P:mRNA splicing, via spliceosome"/>
    <property type="evidence" value="ECO:0007669"/>
    <property type="project" value="InterPro"/>
</dbReference>
<evidence type="ECO:0000259" key="3">
    <source>
        <dbReference type="PROSITE" id="PS50102"/>
    </source>
</evidence>
<dbReference type="GO" id="GO:0005686">
    <property type="term" value="C:U2 snRNP"/>
    <property type="evidence" value="ECO:0007669"/>
    <property type="project" value="TreeGrafter"/>
</dbReference>
<gene>
    <name evidence="4" type="ORF">ARMSODRAFT_989255</name>
</gene>
<dbReference type="GO" id="GO:0071011">
    <property type="term" value="C:precatalytic spliceosome"/>
    <property type="evidence" value="ECO:0007669"/>
    <property type="project" value="TreeGrafter"/>
</dbReference>
<dbReference type="Proteomes" id="UP000218334">
    <property type="component" value="Unassembled WGS sequence"/>
</dbReference>
<evidence type="ECO:0000313" key="4">
    <source>
        <dbReference type="EMBL" id="PBK67006.1"/>
    </source>
</evidence>
<dbReference type="SUPFAM" id="SSF54928">
    <property type="entry name" value="RNA-binding domain, RBD"/>
    <property type="match status" value="1"/>
</dbReference>
<evidence type="ECO:0000256" key="2">
    <source>
        <dbReference type="PROSITE-ProRule" id="PRU00176"/>
    </source>
</evidence>
<evidence type="ECO:0000313" key="5">
    <source>
        <dbReference type="Proteomes" id="UP000218334"/>
    </source>
</evidence>
<dbReference type="SMART" id="SM00360">
    <property type="entry name" value="RRM"/>
    <property type="match status" value="1"/>
</dbReference>
<organism evidence="4 5">
    <name type="scientific">Armillaria solidipes</name>
    <dbReference type="NCBI Taxonomy" id="1076256"/>
    <lineage>
        <taxon>Eukaryota</taxon>
        <taxon>Fungi</taxon>
        <taxon>Dikarya</taxon>
        <taxon>Basidiomycota</taxon>
        <taxon>Agaricomycotina</taxon>
        <taxon>Agaricomycetes</taxon>
        <taxon>Agaricomycetidae</taxon>
        <taxon>Agaricales</taxon>
        <taxon>Marasmiineae</taxon>
        <taxon>Physalacriaceae</taxon>
        <taxon>Armillaria</taxon>
    </lineage>
</organism>
<accession>A0A2H3BVC7</accession>
<reference evidence="5" key="1">
    <citation type="journal article" date="2017" name="Nat. Ecol. Evol.">
        <title>Genome expansion and lineage-specific genetic innovations in the forest pathogenic fungi Armillaria.</title>
        <authorList>
            <person name="Sipos G."/>
            <person name="Prasanna A.N."/>
            <person name="Walter M.C."/>
            <person name="O'Connor E."/>
            <person name="Balint B."/>
            <person name="Krizsan K."/>
            <person name="Kiss B."/>
            <person name="Hess J."/>
            <person name="Varga T."/>
            <person name="Slot J."/>
            <person name="Riley R."/>
            <person name="Boka B."/>
            <person name="Rigling D."/>
            <person name="Barry K."/>
            <person name="Lee J."/>
            <person name="Mihaltcheva S."/>
            <person name="LaButti K."/>
            <person name="Lipzen A."/>
            <person name="Waldron R."/>
            <person name="Moloney N.M."/>
            <person name="Sperisen C."/>
            <person name="Kredics L."/>
            <person name="Vagvoelgyi C."/>
            <person name="Patrignani A."/>
            <person name="Fitzpatrick D."/>
            <person name="Nagy I."/>
            <person name="Doyle S."/>
            <person name="Anderson J.B."/>
            <person name="Grigoriev I.V."/>
            <person name="Gueldener U."/>
            <person name="Muensterkoetter M."/>
            <person name="Nagy L.G."/>
        </authorList>
    </citation>
    <scope>NUCLEOTIDE SEQUENCE [LARGE SCALE GENOMIC DNA]</scope>
    <source>
        <strain evidence="5">28-4</strain>
    </source>
</reference>
<proteinExistence type="predicted"/>
<protein>
    <recommendedName>
        <fullName evidence="3">RRM domain-containing protein</fullName>
    </recommendedName>
</protein>
<dbReference type="Pfam" id="PF00076">
    <property type="entry name" value="RRM_1"/>
    <property type="match status" value="1"/>
</dbReference>
<dbReference type="AlphaFoldDB" id="A0A2H3BVC7"/>
<dbReference type="STRING" id="1076256.A0A2H3BVC7"/>
<dbReference type="InterPro" id="IPR035979">
    <property type="entry name" value="RBD_domain_sf"/>
</dbReference>
<dbReference type="InterPro" id="IPR012677">
    <property type="entry name" value="Nucleotide-bd_a/b_plait_sf"/>
</dbReference>
<name>A0A2H3BVC7_9AGAR</name>
<keyword evidence="1 2" id="KW-0694">RNA-binding</keyword>
<dbReference type="GO" id="GO:0003723">
    <property type="term" value="F:RNA binding"/>
    <property type="evidence" value="ECO:0007669"/>
    <property type="project" value="UniProtKB-UniRule"/>
</dbReference>
<dbReference type="EMBL" id="KZ293438">
    <property type="protein sequence ID" value="PBK67006.1"/>
    <property type="molecule type" value="Genomic_DNA"/>
</dbReference>
<dbReference type="InterPro" id="IPR045844">
    <property type="entry name" value="RRM_Ist3-like"/>
</dbReference>
<dbReference type="CDD" id="cd12411">
    <property type="entry name" value="RRM_ist3_like"/>
    <property type="match status" value="1"/>
</dbReference>
<dbReference type="PANTHER" id="PTHR45880:SF1">
    <property type="entry name" value="RNA-BINDING MOTIF PROTEIN, X-LINKED 2"/>
    <property type="match status" value="1"/>
</dbReference>
<dbReference type="InterPro" id="IPR000504">
    <property type="entry name" value="RRM_dom"/>
</dbReference>
<feature type="domain" description="RRM" evidence="3">
    <location>
        <begin position="31"/>
        <end position="109"/>
    </location>
</feature>
<sequence length="130" mass="14800">MNVVREINAINEAELRLGVAGSWHDTYKDSAYIYVGGLNYELTEGDVITIFSQYGEVANVNLPRDKATGKQRGFGFLMYEDQRSTVLAVDNLNGAKVLGKTLRVDHRKLLLSKKRKRKKIWARISIQKTR</sequence>
<dbReference type="Gene3D" id="3.30.70.330">
    <property type="match status" value="1"/>
</dbReference>
<dbReference type="InterPro" id="IPR051847">
    <property type="entry name" value="RNA_proc/Spliceosome_comp"/>
</dbReference>
<dbReference type="PROSITE" id="PS50102">
    <property type="entry name" value="RRM"/>
    <property type="match status" value="1"/>
</dbReference>
<keyword evidence="5" id="KW-1185">Reference proteome</keyword>